<accession>A0AAV2SEL5</accession>
<dbReference type="AlphaFoldDB" id="A0AAV2SEL5"/>
<reference evidence="2 3" key="1">
    <citation type="submission" date="2024-05" db="EMBL/GenBank/DDBJ databases">
        <authorList>
            <person name="Wallberg A."/>
        </authorList>
    </citation>
    <scope>NUCLEOTIDE SEQUENCE [LARGE SCALE GENOMIC DNA]</scope>
</reference>
<keyword evidence="1" id="KW-0732">Signal</keyword>
<name>A0AAV2SEL5_MEGNR</name>
<sequence>MKLLLAVVALVALIHQCRSLHCYFCTNDYNQPYPYDPNCGDPDYANPNFIQNFRDPTVGNCYTELDGNGIVMRNAASGHLDGECDLIEKYTQCFCKGDVCNTSLCEICDP</sequence>
<evidence type="ECO:0000313" key="2">
    <source>
        <dbReference type="EMBL" id="CAL4191729.1"/>
    </source>
</evidence>
<feature type="signal peptide" evidence="1">
    <location>
        <begin position="1"/>
        <end position="19"/>
    </location>
</feature>
<keyword evidence="3" id="KW-1185">Reference proteome</keyword>
<protein>
    <recommendedName>
        <fullName evidence="4">Protein sleepless</fullName>
    </recommendedName>
</protein>
<feature type="chain" id="PRO_5043595604" description="Protein sleepless" evidence="1">
    <location>
        <begin position="20"/>
        <end position="110"/>
    </location>
</feature>
<proteinExistence type="predicted"/>
<gene>
    <name evidence="2" type="ORF">MNOR_LOCUS36636</name>
</gene>
<evidence type="ECO:0000256" key="1">
    <source>
        <dbReference type="SAM" id="SignalP"/>
    </source>
</evidence>
<dbReference type="EMBL" id="CAXKWB010068078">
    <property type="protein sequence ID" value="CAL4191729.1"/>
    <property type="molecule type" value="Genomic_DNA"/>
</dbReference>
<evidence type="ECO:0008006" key="4">
    <source>
        <dbReference type="Google" id="ProtNLM"/>
    </source>
</evidence>
<organism evidence="2 3">
    <name type="scientific">Meganyctiphanes norvegica</name>
    <name type="common">Northern krill</name>
    <name type="synonym">Thysanopoda norvegica</name>
    <dbReference type="NCBI Taxonomy" id="48144"/>
    <lineage>
        <taxon>Eukaryota</taxon>
        <taxon>Metazoa</taxon>
        <taxon>Ecdysozoa</taxon>
        <taxon>Arthropoda</taxon>
        <taxon>Crustacea</taxon>
        <taxon>Multicrustacea</taxon>
        <taxon>Malacostraca</taxon>
        <taxon>Eumalacostraca</taxon>
        <taxon>Eucarida</taxon>
        <taxon>Euphausiacea</taxon>
        <taxon>Euphausiidae</taxon>
        <taxon>Meganyctiphanes</taxon>
    </lineage>
</organism>
<evidence type="ECO:0000313" key="3">
    <source>
        <dbReference type="Proteomes" id="UP001497623"/>
    </source>
</evidence>
<comment type="caution">
    <text evidence="2">The sequence shown here is derived from an EMBL/GenBank/DDBJ whole genome shotgun (WGS) entry which is preliminary data.</text>
</comment>
<dbReference type="Proteomes" id="UP001497623">
    <property type="component" value="Unassembled WGS sequence"/>
</dbReference>